<dbReference type="RefSeq" id="WP_343822532.1">
    <property type="nucleotide sequence ID" value="NZ_BAAACI010000001.1"/>
</dbReference>
<reference evidence="2" key="1">
    <citation type="journal article" date="2019" name="Int. J. Syst. Evol. Microbiol.">
        <title>The Global Catalogue of Microorganisms (GCM) 10K type strain sequencing project: providing services to taxonomists for standard genome sequencing and annotation.</title>
        <authorList>
            <consortium name="The Broad Institute Genomics Platform"/>
            <consortium name="The Broad Institute Genome Sequencing Center for Infectious Disease"/>
            <person name="Wu L."/>
            <person name="Ma J."/>
        </authorList>
    </citation>
    <scope>NUCLEOTIDE SEQUENCE [LARGE SCALE GENOMIC DNA]</scope>
    <source>
        <strain evidence="2">JCM 1417</strain>
    </source>
</reference>
<dbReference type="PANTHER" id="PTHR10151:SF120">
    <property type="entry name" value="BIS(5'-ADENOSYL)-TRIPHOSPHATASE"/>
    <property type="match status" value="1"/>
</dbReference>
<dbReference type="PANTHER" id="PTHR10151">
    <property type="entry name" value="ECTONUCLEOTIDE PYROPHOSPHATASE/PHOSPHODIESTERASE"/>
    <property type="match status" value="1"/>
</dbReference>
<protein>
    <submittedName>
        <fullName evidence="1">Alkaline phosphatase family protein</fullName>
    </submittedName>
</protein>
<evidence type="ECO:0000313" key="2">
    <source>
        <dbReference type="Proteomes" id="UP001501047"/>
    </source>
</evidence>
<evidence type="ECO:0000313" key="1">
    <source>
        <dbReference type="EMBL" id="GAA0764766.1"/>
    </source>
</evidence>
<gene>
    <name evidence="1" type="ORF">GCM10008908_00350</name>
</gene>
<keyword evidence="2" id="KW-1185">Reference proteome</keyword>
<organism evidence="1 2">
    <name type="scientific">Clostridium subterminale</name>
    <dbReference type="NCBI Taxonomy" id="1550"/>
    <lineage>
        <taxon>Bacteria</taxon>
        <taxon>Bacillati</taxon>
        <taxon>Bacillota</taxon>
        <taxon>Clostridia</taxon>
        <taxon>Eubacteriales</taxon>
        <taxon>Clostridiaceae</taxon>
        <taxon>Clostridium</taxon>
    </lineage>
</organism>
<comment type="caution">
    <text evidence="1">The sequence shown here is derived from an EMBL/GenBank/DDBJ whole genome shotgun (WGS) entry which is preliminary data.</text>
</comment>
<dbReference type="EMBL" id="BAAACI010000001">
    <property type="protein sequence ID" value="GAA0764766.1"/>
    <property type="molecule type" value="Genomic_DNA"/>
</dbReference>
<dbReference type="SUPFAM" id="SSF53649">
    <property type="entry name" value="Alkaline phosphatase-like"/>
    <property type="match status" value="1"/>
</dbReference>
<dbReference type="Proteomes" id="UP001501047">
    <property type="component" value="Unassembled WGS sequence"/>
</dbReference>
<dbReference type="Pfam" id="PF01663">
    <property type="entry name" value="Phosphodiest"/>
    <property type="match status" value="1"/>
</dbReference>
<dbReference type="InterPro" id="IPR002591">
    <property type="entry name" value="Phosphodiest/P_Trfase"/>
</dbReference>
<sequence length="421" mass="49054">MINTNSINQVNKNHISGMTIPLYDSYCFSNICGTIKDLFNIDSDKRLPNDVIGNSNERPNKIVFFLIDAFGWCFYDKYKEHSKFLCELEKSGVVSKLTSQFPSTTTAHVTTALSGESVYEHGLYEWFYYEPKADDIVTSFLFKEARNKYNETLTSKNIKPSDFIPQKSFFKELLNHGIKSTVYQPSHINNSTYTRFTCRDANLKGYDTNEDLFKSLSKDLLKNDDKEYFYVYLHDIDAIAHAKGNQSEEFKIVMGNLFKNLDRFYEEGKDKFSNTAIIISADHGQIDIDLENPYYINKLIPDIEKYLKKNKNNDIMSPAGYCRDLFLHVEEKYLIELKTILEKELYEIAQVYLFEDLKDKGLFGVPSEKLLERVGNLVILPKENNTVWWYEKDIFEVTFLGMHGGASKEEMEIPFLFYMFK</sequence>
<proteinExistence type="predicted"/>
<dbReference type="InterPro" id="IPR017850">
    <property type="entry name" value="Alkaline_phosphatase_core_sf"/>
</dbReference>
<accession>A0ABP3VQ01</accession>
<name>A0ABP3VQ01_CLOSU</name>
<dbReference type="Gene3D" id="3.40.720.10">
    <property type="entry name" value="Alkaline Phosphatase, subunit A"/>
    <property type="match status" value="1"/>
</dbReference>